<protein>
    <submittedName>
        <fullName evidence="1">Uncharacterized protein</fullName>
    </submittedName>
</protein>
<comment type="caution">
    <text evidence="1">The sequence shown here is derived from an EMBL/GenBank/DDBJ whole genome shotgun (WGS) entry which is preliminary data.</text>
</comment>
<dbReference type="Proteomes" id="UP000813462">
    <property type="component" value="Unassembled WGS sequence"/>
</dbReference>
<evidence type="ECO:0000313" key="2">
    <source>
        <dbReference type="Proteomes" id="UP000813462"/>
    </source>
</evidence>
<dbReference type="AlphaFoldDB" id="A0A978UTD8"/>
<accession>A0A978UTD8</accession>
<dbReference type="EMBL" id="JAEACU010000009">
    <property type="protein sequence ID" value="KAH7518138.1"/>
    <property type="molecule type" value="Genomic_DNA"/>
</dbReference>
<proteinExistence type="predicted"/>
<organism evidence="1 2">
    <name type="scientific">Ziziphus jujuba var. spinosa</name>
    <dbReference type="NCBI Taxonomy" id="714518"/>
    <lineage>
        <taxon>Eukaryota</taxon>
        <taxon>Viridiplantae</taxon>
        <taxon>Streptophyta</taxon>
        <taxon>Embryophyta</taxon>
        <taxon>Tracheophyta</taxon>
        <taxon>Spermatophyta</taxon>
        <taxon>Magnoliopsida</taxon>
        <taxon>eudicotyledons</taxon>
        <taxon>Gunneridae</taxon>
        <taxon>Pentapetalae</taxon>
        <taxon>rosids</taxon>
        <taxon>fabids</taxon>
        <taxon>Rosales</taxon>
        <taxon>Rhamnaceae</taxon>
        <taxon>Paliureae</taxon>
        <taxon>Ziziphus</taxon>
    </lineage>
</organism>
<reference evidence="1" key="1">
    <citation type="journal article" date="2021" name="Front. Plant Sci.">
        <title>Chromosome-Scale Genome Assembly for Chinese Sour Jujube and Insights Into Its Genome Evolution and Domestication Signature.</title>
        <authorList>
            <person name="Shen L.-Y."/>
            <person name="Luo H."/>
            <person name="Wang X.-L."/>
            <person name="Wang X.-M."/>
            <person name="Qiu X.-J."/>
            <person name="Liu H."/>
            <person name="Zhou S.-S."/>
            <person name="Jia K.-H."/>
            <person name="Nie S."/>
            <person name="Bao Y.-T."/>
            <person name="Zhang R.-G."/>
            <person name="Yun Q.-Z."/>
            <person name="Chai Y.-H."/>
            <person name="Lu J.-Y."/>
            <person name="Li Y."/>
            <person name="Zhao S.-W."/>
            <person name="Mao J.-F."/>
            <person name="Jia S.-G."/>
            <person name="Mao Y.-M."/>
        </authorList>
    </citation>
    <scope>NUCLEOTIDE SEQUENCE</scope>
    <source>
        <strain evidence="1">AT0</strain>
        <tissue evidence="1">Leaf</tissue>
    </source>
</reference>
<sequence length="164" mass="18392">MYVVDLDRRFKVVDIYVEHPEVNALLATIEGIGDNTSHERSVDCERTDLHDIHVNVVDDATTSSHCVRRDDDIGATRVGLADIDNEAEDALHGPDLVGNADQYEVIYDSDKLVSLPSSSNEDEVNTHISVYSTHGDNLEMHVKMKFSSHIQFKKYLVNYALSCD</sequence>
<gene>
    <name evidence="1" type="ORF">FEM48_Zijuj09G0140000</name>
</gene>
<evidence type="ECO:0000313" key="1">
    <source>
        <dbReference type="EMBL" id="KAH7518138.1"/>
    </source>
</evidence>
<name>A0A978UTD8_ZIZJJ</name>